<dbReference type="EMBL" id="LR215050">
    <property type="protein sequence ID" value="VEU82606.1"/>
    <property type="molecule type" value="Genomic_DNA"/>
</dbReference>
<keyword evidence="3" id="KW-1185">Reference proteome</keyword>
<accession>A0A449BJG6</accession>
<feature type="transmembrane region" description="Helical" evidence="1">
    <location>
        <begin position="68"/>
        <end position="86"/>
    </location>
</feature>
<dbReference type="KEGG" id="ahk:NCTC10172_00625"/>
<protein>
    <submittedName>
        <fullName evidence="2">Uncharacterized protein</fullName>
    </submittedName>
</protein>
<gene>
    <name evidence="2" type="ORF">NCTC10172_00625</name>
</gene>
<keyword evidence="1" id="KW-0812">Transmembrane</keyword>
<proteinExistence type="predicted"/>
<organism evidence="2 3">
    <name type="scientific">Acholeplasma hippikon</name>
    <dbReference type="NCBI Taxonomy" id="264636"/>
    <lineage>
        <taxon>Bacteria</taxon>
        <taxon>Bacillati</taxon>
        <taxon>Mycoplasmatota</taxon>
        <taxon>Mollicutes</taxon>
        <taxon>Acholeplasmatales</taxon>
        <taxon>Acholeplasmataceae</taxon>
        <taxon>Acholeplasma</taxon>
    </lineage>
</organism>
<evidence type="ECO:0000313" key="2">
    <source>
        <dbReference type="EMBL" id="VEU82606.1"/>
    </source>
</evidence>
<evidence type="ECO:0000256" key="1">
    <source>
        <dbReference type="SAM" id="Phobius"/>
    </source>
</evidence>
<name>A0A449BJG6_9MOLU</name>
<evidence type="ECO:0000313" key="3">
    <source>
        <dbReference type="Proteomes" id="UP000290909"/>
    </source>
</evidence>
<feature type="transmembrane region" description="Helical" evidence="1">
    <location>
        <begin position="37"/>
        <end position="56"/>
    </location>
</feature>
<feature type="transmembrane region" description="Helical" evidence="1">
    <location>
        <begin position="120"/>
        <end position="144"/>
    </location>
</feature>
<dbReference type="AlphaFoldDB" id="A0A449BJG6"/>
<dbReference type="RefSeq" id="WP_035369267.1">
    <property type="nucleotide sequence ID" value="NZ_LR215050.1"/>
</dbReference>
<sequence length="146" mass="16945">MDFIIEHALDILLELVIVAIVHFVWSKKQNRLKFDFVTVLCFLLLIIFGIIMPIHSAEKYGHEYTTPWLLIIYITLALCVGLSTFIKFKFLHHEHECMEVEMTECIIKNKRANLIFGKGLHSLILFCKSLTVFVLIGNLINVLIQK</sequence>
<feature type="transmembrane region" description="Helical" evidence="1">
    <location>
        <begin position="6"/>
        <end position="25"/>
    </location>
</feature>
<keyword evidence="1" id="KW-1133">Transmembrane helix</keyword>
<dbReference type="Proteomes" id="UP000290909">
    <property type="component" value="Chromosome"/>
</dbReference>
<keyword evidence="1" id="KW-0472">Membrane</keyword>
<reference evidence="2 3" key="1">
    <citation type="submission" date="2019-01" db="EMBL/GenBank/DDBJ databases">
        <authorList>
            <consortium name="Pathogen Informatics"/>
        </authorList>
    </citation>
    <scope>NUCLEOTIDE SEQUENCE [LARGE SCALE GENOMIC DNA]</scope>
    <source>
        <strain evidence="2 3">NCTC10172</strain>
    </source>
</reference>